<organism evidence="12">
    <name type="scientific">hydrothermal vent metagenome</name>
    <dbReference type="NCBI Taxonomy" id="652676"/>
    <lineage>
        <taxon>unclassified sequences</taxon>
        <taxon>metagenomes</taxon>
        <taxon>ecological metagenomes</taxon>
    </lineage>
</organism>
<evidence type="ECO:0000256" key="2">
    <source>
        <dbReference type="ARBA" id="ARBA00005165"/>
    </source>
</evidence>
<evidence type="ECO:0000256" key="10">
    <source>
        <dbReference type="ARBA" id="ARBA00047883"/>
    </source>
</evidence>
<protein>
    <recommendedName>
        <fullName evidence="3">thiamine phosphate synthase</fullName>
        <ecNumber evidence="3">2.5.1.3</ecNumber>
    </recommendedName>
</protein>
<dbReference type="InterPro" id="IPR036206">
    <property type="entry name" value="ThiamineP_synth_sf"/>
</dbReference>
<comment type="cofactor">
    <cofactor evidence="1">
        <name>Mg(2+)</name>
        <dbReference type="ChEBI" id="CHEBI:18420"/>
    </cofactor>
</comment>
<dbReference type="CDD" id="cd00564">
    <property type="entry name" value="TMP_TenI"/>
    <property type="match status" value="1"/>
</dbReference>
<dbReference type="SUPFAM" id="SSF51391">
    <property type="entry name" value="Thiamin phosphate synthase"/>
    <property type="match status" value="1"/>
</dbReference>
<evidence type="ECO:0000256" key="6">
    <source>
        <dbReference type="ARBA" id="ARBA00022842"/>
    </source>
</evidence>
<dbReference type="GO" id="GO:0009229">
    <property type="term" value="P:thiamine diphosphate biosynthetic process"/>
    <property type="evidence" value="ECO:0007669"/>
    <property type="project" value="UniProtKB-UniPathway"/>
</dbReference>
<gene>
    <name evidence="12" type="ORF">MNBD_NITROSPINAE04-444</name>
</gene>
<dbReference type="UniPathway" id="UPA00060">
    <property type="reaction ID" value="UER00141"/>
</dbReference>
<dbReference type="HAMAP" id="MF_00097">
    <property type="entry name" value="TMP_synthase"/>
    <property type="match status" value="1"/>
</dbReference>
<evidence type="ECO:0000256" key="3">
    <source>
        <dbReference type="ARBA" id="ARBA00012830"/>
    </source>
</evidence>
<keyword evidence="4 12" id="KW-0808">Transferase</keyword>
<evidence type="ECO:0000259" key="11">
    <source>
        <dbReference type="Pfam" id="PF02581"/>
    </source>
</evidence>
<dbReference type="InterPro" id="IPR022998">
    <property type="entry name" value="ThiamineP_synth_TenI"/>
</dbReference>
<keyword evidence="6" id="KW-0460">Magnesium</keyword>
<evidence type="ECO:0000313" key="12">
    <source>
        <dbReference type="EMBL" id="VAX24366.1"/>
    </source>
</evidence>
<evidence type="ECO:0000256" key="7">
    <source>
        <dbReference type="ARBA" id="ARBA00022977"/>
    </source>
</evidence>
<evidence type="ECO:0000256" key="4">
    <source>
        <dbReference type="ARBA" id="ARBA00022679"/>
    </source>
</evidence>
<proteinExistence type="inferred from homology"/>
<dbReference type="GO" id="GO:0004789">
    <property type="term" value="F:thiamine-phosphate diphosphorylase activity"/>
    <property type="evidence" value="ECO:0007669"/>
    <property type="project" value="UniProtKB-EC"/>
</dbReference>
<keyword evidence="5" id="KW-0479">Metal-binding</keyword>
<dbReference type="EMBL" id="UOGA01000271">
    <property type="protein sequence ID" value="VAX24366.1"/>
    <property type="molecule type" value="Genomic_DNA"/>
</dbReference>
<dbReference type="Pfam" id="PF02581">
    <property type="entry name" value="TMP-TENI"/>
    <property type="match status" value="1"/>
</dbReference>
<dbReference type="GO" id="GO:0009228">
    <property type="term" value="P:thiamine biosynthetic process"/>
    <property type="evidence" value="ECO:0007669"/>
    <property type="project" value="UniProtKB-KW"/>
</dbReference>
<evidence type="ECO:0000256" key="5">
    <source>
        <dbReference type="ARBA" id="ARBA00022723"/>
    </source>
</evidence>
<dbReference type="GO" id="GO:0005737">
    <property type="term" value="C:cytoplasm"/>
    <property type="evidence" value="ECO:0007669"/>
    <property type="project" value="TreeGrafter"/>
</dbReference>
<dbReference type="AlphaFoldDB" id="A0A3B1C1H9"/>
<keyword evidence="7" id="KW-0784">Thiamine biosynthesis</keyword>
<evidence type="ECO:0000256" key="8">
    <source>
        <dbReference type="ARBA" id="ARBA00047334"/>
    </source>
</evidence>
<dbReference type="NCBIfam" id="TIGR00693">
    <property type="entry name" value="thiE"/>
    <property type="match status" value="1"/>
</dbReference>
<dbReference type="PANTHER" id="PTHR20857">
    <property type="entry name" value="THIAMINE-PHOSPHATE PYROPHOSPHORYLASE"/>
    <property type="match status" value="1"/>
</dbReference>
<dbReference type="EC" id="2.5.1.3" evidence="3"/>
<dbReference type="PANTHER" id="PTHR20857:SF15">
    <property type="entry name" value="THIAMINE-PHOSPHATE SYNTHASE"/>
    <property type="match status" value="1"/>
</dbReference>
<comment type="catalytic activity">
    <reaction evidence="10">
        <text>2-[(2R,5Z)-2-carboxy-4-methylthiazol-5(2H)-ylidene]ethyl phosphate + 4-amino-2-methyl-5-(diphosphooxymethyl)pyrimidine + 2 H(+) = thiamine phosphate + CO2 + diphosphate</text>
        <dbReference type="Rhea" id="RHEA:47844"/>
        <dbReference type="ChEBI" id="CHEBI:15378"/>
        <dbReference type="ChEBI" id="CHEBI:16526"/>
        <dbReference type="ChEBI" id="CHEBI:33019"/>
        <dbReference type="ChEBI" id="CHEBI:37575"/>
        <dbReference type="ChEBI" id="CHEBI:57841"/>
        <dbReference type="ChEBI" id="CHEBI:62899"/>
        <dbReference type="EC" id="2.5.1.3"/>
    </reaction>
</comment>
<dbReference type="Gene3D" id="3.20.20.70">
    <property type="entry name" value="Aldolase class I"/>
    <property type="match status" value="1"/>
</dbReference>
<evidence type="ECO:0000256" key="9">
    <source>
        <dbReference type="ARBA" id="ARBA00047851"/>
    </source>
</evidence>
<comment type="catalytic activity">
    <reaction evidence="9">
        <text>2-(2-carboxy-4-methylthiazol-5-yl)ethyl phosphate + 4-amino-2-methyl-5-(diphosphooxymethyl)pyrimidine + 2 H(+) = thiamine phosphate + CO2 + diphosphate</text>
        <dbReference type="Rhea" id="RHEA:47848"/>
        <dbReference type="ChEBI" id="CHEBI:15378"/>
        <dbReference type="ChEBI" id="CHEBI:16526"/>
        <dbReference type="ChEBI" id="CHEBI:33019"/>
        <dbReference type="ChEBI" id="CHEBI:37575"/>
        <dbReference type="ChEBI" id="CHEBI:57841"/>
        <dbReference type="ChEBI" id="CHEBI:62890"/>
        <dbReference type="EC" id="2.5.1.3"/>
    </reaction>
</comment>
<accession>A0A3B1C1H9</accession>
<dbReference type="InterPro" id="IPR013785">
    <property type="entry name" value="Aldolase_TIM"/>
</dbReference>
<sequence length="211" mass="23162">MIDFSDIDLYPVTGRSYYKDRSDEEVIAQLAKGGAKIVQLREKNISDRKLYELALLYRKETSRYGMLLIINDRADIAKAVEADGVHLGRDDMPIETARKILGPDTIIGASSHNVEQALEAEREGATYVNIGPLFTTPTKPGARTIGLEPVRETLGQLSIPLSVMGGIVEMNLMDTLSTGVRHIGMVTAVFGQDDIAAATKRFVNIIRNASR</sequence>
<comment type="pathway">
    <text evidence="2">Cofactor biosynthesis; thiamine diphosphate biosynthesis; thiamine phosphate from 4-amino-2-methyl-5-diphosphomethylpyrimidine and 4-methyl-5-(2-phosphoethyl)-thiazole: step 1/1.</text>
</comment>
<dbReference type="GO" id="GO:0046872">
    <property type="term" value="F:metal ion binding"/>
    <property type="evidence" value="ECO:0007669"/>
    <property type="project" value="UniProtKB-KW"/>
</dbReference>
<evidence type="ECO:0000256" key="1">
    <source>
        <dbReference type="ARBA" id="ARBA00001946"/>
    </source>
</evidence>
<comment type="catalytic activity">
    <reaction evidence="8">
        <text>4-methyl-5-(2-phosphooxyethyl)-thiazole + 4-amino-2-methyl-5-(diphosphooxymethyl)pyrimidine + H(+) = thiamine phosphate + diphosphate</text>
        <dbReference type="Rhea" id="RHEA:22328"/>
        <dbReference type="ChEBI" id="CHEBI:15378"/>
        <dbReference type="ChEBI" id="CHEBI:33019"/>
        <dbReference type="ChEBI" id="CHEBI:37575"/>
        <dbReference type="ChEBI" id="CHEBI:57841"/>
        <dbReference type="ChEBI" id="CHEBI:58296"/>
        <dbReference type="EC" id="2.5.1.3"/>
    </reaction>
</comment>
<feature type="domain" description="Thiamine phosphate synthase/TenI" evidence="11">
    <location>
        <begin position="9"/>
        <end position="189"/>
    </location>
</feature>
<dbReference type="InterPro" id="IPR034291">
    <property type="entry name" value="TMP_synthase"/>
</dbReference>
<reference evidence="12" key="1">
    <citation type="submission" date="2018-06" db="EMBL/GenBank/DDBJ databases">
        <authorList>
            <person name="Zhirakovskaya E."/>
        </authorList>
    </citation>
    <scope>NUCLEOTIDE SEQUENCE</scope>
</reference>
<name>A0A3B1C1H9_9ZZZZ</name>